<organism evidence="1 2">
    <name type="scientific">Artomyces pyxidatus</name>
    <dbReference type="NCBI Taxonomy" id="48021"/>
    <lineage>
        <taxon>Eukaryota</taxon>
        <taxon>Fungi</taxon>
        <taxon>Dikarya</taxon>
        <taxon>Basidiomycota</taxon>
        <taxon>Agaricomycotina</taxon>
        <taxon>Agaricomycetes</taxon>
        <taxon>Russulales</taxon>
        <taxon>Auriscalpiaceae</taxon>
        <taxon>Artomyces</taxon>
    </lineage>
</organism>
<reference evidence="1" key="1">
    <citation type="submission" date="2021-03" db="EMBL/GenBank/DDBJ databases">
        <authorList>
            <consortium name="DOE Joint Genome Institute"/>
            <person name="Ahrendt S."/>
            <person name="Looney B.P."/>
            <person name="Miyauchi S."/>
            <person name="Morin E."/>
            <person name="Drula E."/>
            <person name="Courty P.E."/>
            <person name="Chicoki N."/>
            <person name="Fauchery L."/>
            <person name="Kohler A."/>
            <person name="Kuo A."/>
            <person name="Labutti K."/>
            <person name="Pangilinan J."/>
            <person name="Lipzen A."/>
            <person name="Riley R."/>
            <person name="Andreopoulos W."/>
            <person name="He G."/>
            <person name="Johnson J."/>
            <person name="Barry K.W."/>
            <person name="Grigoriev I.V."/>
            <person name="Nagy L."/>
            <person name="Hibbett D."/>
            <person name="Henrissat B."/>
            <person name="Matheny P.B."/>
            <person name="Labbe J."/>
            <person name="Martin F."/>
        </authorList>
    </citation>
    <scope>NUCLEOTIDE SEQUENCE</scope>
    <source>
        <strain evidence="1">HHB10654</strain>
    </source>
</reference>
<accession>A0ACB8TJR7</accession>
<protein>
    <submittedName>
        <fullName evidence="1">Uncharacterized protein</fullName>
    </submittedName>
</protein>
<reference evidence="1" key="2">
    <citation type="journal article" date="2022" name="New Phytol.">
        <title>Evolutionary transition to the ectomycorrhizal habit in the genomes of a hyperdiverse lineage of mushroom-forming fungi.</title>
        <authorList>
            <person name="Looney B."/>
            <person name="Miyauchi S."/>
            <person name="Morin E."/>
            <person name="Drula E."/>
            <person name="Courty P.E."/>
            <person name="Kohler A."/>
            <person name="Kuo A."/>
            <person name="LaButti K."/>
            <person name="Pangilinan J."/>
            <person name="Lipzen A."/>
            <person name="Riley R."/>
            <person name="Andreopoulos W."/>
            <person name="He G."/>
            <person name="Johnson J."/>
            <person name="Nolan M."/>
            <person name="Tritt A."/>
            <person name="Barry K.W."/>
            <person name="Grigoriev I.V."/>
            <person name="Nagy L.G."/>
            <person name="Hibbett D."/>
            <person name="Henrissat B."/>
            <person name="Matheny P.B."/>
            <person name="Labbe J."/>
            <person name="Martin F.M."/>
        </authorList>
    </citation>
    <scope>NUCLEOTIDE SEQUENCE</scope>
    <source>
        <strain evidence="1">HHB10654</strain>
    </source>
</reference>
<evidence type="ECO:0000313" key="2">
    <source>
        <dbReference type="Proteomes" id="UP000814140"/>
    </source>
</evidence>
<evidence type="ECO:0000313" key="1">
    <source>
        <dbReference type="EMBL" id="KAI0068654.1"/>
    </source>
</evidence>
<keyword evidence="2" id="KW-1185">Reference proteome</keyword>
<sequence length="300" mass="33894">MPLRLRGLEVCLYADGQEIEQYQEDVVDETTIMCFVPSEVGQRFEVYHKQTDMDMAYEISMDGRSMEGRTVSGRPIDEQGYTRVEGVYSETTLQRFSFSQLQLVDDDSVEHSQLDVDKLGVIDIVARRFENERDVPYTSPQDIPTIGHVPEKAKKLGGHCVSLGQSEVTAERMITCEVDWLDDVDHPYAKFLFRYQPRDLLRAKGIIPSRRDQVPEESLPPQTRGKKRTSSPMASDRDAPRVKRETSPATTARTQALKEKIQATQAELAALEPQSVKCERSPSPIRVGTSNGEIIDLTLD</sequence>
<proteinExistence type="predicted"/>
<name>A0ACB8TJR7_9AGAM</name>
<gene>
    <name evidence="1" type="ORF">BV25DRAFT_22073</name>
</gene>
<dbReference type="Proteomes" id="UP000814140">
    <property type="component" value="Unassembled WGS sequence"/>
</dbReference>
<dbReference type="EMBL" id="MU277187">
    <property type="protein sequence ID" value="KAI0068654.1"/>
    <property type="molecule type" value="Genomic_DNA"/>
</dbReference>
<comment type="caution">
    <text evidence="1">The sequence shown here is derived from an EMBL/GenBank/DDBJ whole genome shotgun (WGS) entry which is preliminary data.</text>
</comment>